<dbReference type="SUPFAM" id="SSF56784">
    <property type="entry name" value="HAD-like"/>
    <property type="match status" value="1"/>
</dbReference>
<dbReference type="InterPro" id="IPR023198">
    <property type="entry name" value="PGP-like_dom2"/>
</dbReference>
<dbReference type="Pfam" id="PF00702">
    <property type="entry name" value="Hydrolase"/>
    <property type="match status" value="1"/>
</dbReference>
<evidence type="ECO:0000313" key="3">
    <source>
        <dbReference type="Proteomes" id="UP000645555"/>
    </source>
</evidence>
<dbReference type="Proteomes" id="UP000645555">
    <property type="component" value="Unassembled WGS sequence"/>
</dbReference>
<dbReference type="Gene3D" id="3.40.50.1000">
    <property type="entry name" value="HAD superfamily/HAD-like"/>
    <property type="match status" value="1"/>
</dbReference>
<dbReference type="PANTHER" id="PTHR43481:SF4">
    <property type="entry name" value="GLYCEROL-1-PHOSPHATE PHOSPHOHYDROLASE 1-RELATED"/>
    <property type="match status" value="1"/>
</dbReference>
<dbReference type="AlphaFoldDB" id="A0A918KMH1"/>
<feature type="region of interest" description="Disordered" evidence="1">
    <location>
        <begin position="220"/>
        <end position="264"/>
    </location>
</feature>
<feature type="compositionally biased region" description="Low complexity" evidence="1">
    <location>
        <begin position="220"/>
        <end position="229"/>
    </location>
</feature>
<dbReference type="PANTHER" id="PTHR43481">
    <property type="entry name" value="FRUCTOSE-1-PHOSPHATE PHOSPHATASE"/>
    <property type="match status" value="1"/>
</dbReference>
<evidence type="ECO:0000256" key="1">
    <source>
        <dbReference type="SAM" id="MobiDB-lite"/>
    </source>
</evidence>
<name>A0A918KMH1_9ACTN</name>
<organism evidence="2 3">
    <name type="scientific">Streptomyces fructofermentans</name>
    <dbReference type="NCBI Taxonomy" id="152141"/>
    <lineage>
        <taxon>Bacteria</taxon>
        <taxon>Bacillati</taxon>
        <taxon>Actinomycetota</taxon>
        <taxon>Actinomycetes</taxon>
        <taxon>Kitasatosporales</taxon>
        <taxon>Streptomycetaceae</taxon>
        <taxon>Streptomyces</taxon>
    </lineage>
</organism>
<dbReference type="InterPro" id="IPR006439">
    <property type="entry name" value="HAD-SF_hydro_IA"/>
</dbReference>
<evidence type="ECO:0008006" key="4">
    <source>
        <dbReference type="Google" id="ProtNLM"/>
    </source>
</evidence>
<accession>A0A918KMH1</accession>
<dbReference type="InterPro" id="IPR023214">
    <property type="entry name" value="HAD_sf"/>
</dbReference>
<dbReference type="NCBIfam" id="TIGR01509">
    <property type="entry name" value="HAD-SF-IA-v3"/>
    <property type="match status" value="1"/>
</dbReference>
<dbReference type="InterPro" id="IPR036412">
    <property type="entry name" value="HAD-like_sf"/>
</dbReference>
<dbReference type="RefSeq" id="WP_190037010.1">
    <property type="nucleotide sequence ID" value="NZ_BMWD01000014.1"/>
</dbReference>
<reference evidence="2" key="2">
    <citation type="submission" date="2020-09" db="EMBL/GenBank/DDBJ databases">
        <authorList>
            <person name="Sun Q."/>
            <person name="Ohkuma M."/>
        </authorList>
    </citation>
    <scope>NUCLEOTIDE SEQUENCE</scope>
    <source>
        <strain evidence="2">JCM 4956</strain>
    </source>
</reference>
<dbReference type="EMBL" id="BMWD01000014">
    <property type="protein sequence ID" value="GGX69262.1"/>
    <property type="molecule type" value="Genomic_DNA"/>
</dbReference>
<reference evidence="2" key="1">
    <citation type="journal article" date="2014" name="Int. J. Syst. Evol. Microbiol.">
        <title>Complete genome sequence of Corynebacterium casei LMG S-19264T (=DSM 44701T), isolated from a smear-ripened cheese.</title>
        <authorList>
            <consortium name="US DOE Joint Genome Institute (JGI-PGF)"/>
            <person name="Walter F."/>
            <person name="Albersmeier A."/>
            <person name="Kalinowski J."/>
            <person name="Ruckert C."/>
        </authorList>
    </citation>
    <scope>NUCLEOTIDE SEQUENCE</scope>
    <source>
        <strain evidence="2">JCM 4956</strain>
    </source>
</reference>
<keyword evidence="3" id="KW-1185">Reference proteome</keyword>
<dbReference type="GO" id="GO:0050308">
    <property type="term" value="F:sugar-phosphatase activity"/>
    <property type="evidence" value="ECO:0007669"/>
    <property type="project" value="TreeGrafter"/>
</dbReference>
<comment type="caution">
    <text evidence="2">The sequence shown here is derived from an EMBL/GenBank/DDBJ whole genome shotgun (WGS) entry which is preliminary data.</text>
</comment>
<feature type="compositionally biased region" description="Polar residues" evidence="1">
    <location>
        <begin position="253"/>
        <end position="264"/>
    </location>
</feature>
<feature type="compositionally biased region" description="Pro residues" evidence="1">
    <location>
        <begin position="230"/>
        <end position="240"/>
    </location>
</feature>
<protein>
    <recommendedName>
        <fullName evidence="4">Hydrolase</fullName>
    </recommendedName>
</protein>
<dbReference type="InterPro" id="IPR051806">
    <property type="entry name" value="HAD-like_SPP"/>
</dbReference>
<dbReference type="SFLD" id="SFLDG01129">
    <property type="entry name" value="C1.5:_HAD__Beta-PGM__Phosphata"/>
    <property type="match status" value="1"/>
</dbReference>
<dbReference type="Gene3D" id="1.10.150.240">
    <property type="entry name" value="Putative phosphatase, domain 2"/>
    <property type="match status" value="1"/>
</dbReference>
<dbReference type="PRINTS" id="PR00413">
    <property type="entry name" value="HADHALOGNASE"/>
</dbReference>
<dbReference type="SFLD" id="SFLDS00003">
    <property type="entry name" value="Haloacid_Dehalogenase"/>
    <property type="match status" value="1"/>
</dbReference>
<proteinExistence type="predicted"/>
<evidence type="ECO:0000313" key="2">
    <source>
        <dbReference type="EMBL" id="GGX69262.1"/>
    </source>
</evidence>
<gene>
    <name evidence="2" type="ORF">GCM10010515_41050</name>
</gene>
<sequence>MTPILRATVFDLDDTLLDTQHLWPEACAAFTARHGHRWRTEDTRALHGNGAWASYVAALCPGSIGPDEVTEACTTAMVDAVGAGRVHALPGAVSLVLEAARHGMVGVATASPRRFVHAALDRLGLTARLHTVVCGEHVTRPKPAPDAYRRAASELDVPPSDCLAVEDSPNGIRSARAAGMSVLAIARDGTTLPADIARLTTAQARDATRALPTLTRLLSPHSAPHVAPAPASPKPSPASPIPRTSLPRATPAPGSSGTTRSAPR</sequence>